<gene>
    <name evidence="2" type="ORF">MPL3356_90058</name>
    <name evidence="3" type="ORF">MPL3365_200082</name>
</gene>
<evidence type="ECO:0000313" key="2">
    <source>
        <dbReference type="EMBL" id="CDX28867.1"/>
    </source>
</evidence>
<protein>
    <recommendedName>
        <fullName evidence="6">YbjN domain-containing protein</fullName>
    </recommendedName>
</protein>
<evidence type="ECO:0000313" key="3">
    <source>
        <dbReference type="EMBL" id="CDX55484.1"/>
    </source>
</evidence>
<dbReference type="AlphaFoldDB" id="A0A090EEV5"/>
<feature type="signal peptide" evidence="1">
    <location>
        <begin position="1"/>
        <end position="23"/>
    </location>
</feature>
<sequence length="155" mass="16901">MRANLPASITGLALLAAVSAARAEDDEILQKPEPAAILDIAKGYGSARMDKDDNGDPMISGRIEGVKYVIYFYGCENHENCKSLQFSTGYSDPLTADQANAWNAKYRWVKAYSGDGSNFKMDVSFAGGITRANLEEQFSNWNAMAGNIKDFINGK</sequence>
<dbReference type="EMBL" id="CCNE01000013">
    <property type="protein sequence ID" value="CDX55484.1"/>
    <property type="molecule type" value="Genomic_DNA"/>
</dbReference>
<proteinExistence type="predicted"/>
<evidence type="ECO:0000313" key="4">
    <source>
        <dbReference type="Proteomes" id="UP000045285"/>
    </source>
</evidence>
<keyword evidence="4" id="KW-1185">Reference proteome</keyword>
<evidence type="ECO:0008006" key="6">
    <source>
        <dbReference type="Google" id="ProtNLM"/>
    </source>
</evidence>
<reference evidence="4" key="2">
    <citation type="submission" date="2014-08" db="EMBL/GenBank/DDBJ databases">
        <authorList>
            <person name="Moulin L."/>
        </authorList>
    </citation>
    <scope>NUCLEOTIDE SEQUENCE [LARGE SCALE GENOMIC DNA]</scope>
</reference>
<dbReference type="STRING" id="69974.MPLDJ20_80166"/>
<keyword evidence="1" id="KW-0732">Signal</keyword>
<evidence type="ECO:0000313" key="5">
    <source>
        <dbReference type="Proteomes" id="UP000046122"/>
    </source>
</evidence>
<name>A0A090EEV5_MESPL</name>
<dbReference type="Proteomes" id="UP000045285">
    <property type="component" value="Unassembled WGS sequence"/>
</dbReference>
<dbReference type="EMBL" id="CCMZ01000076">
    <property type="protein sequence ID" value="CDX28867.1"/>
    <property type="molecule type" value="Genomic_DNA"/>
</dbReference>
<dbReference type="CDD" id="cd17511">
    <property type="entry name" value="YbjN_AmyR-like"/>
    <property type="match status" value="1"/>
</dbReference>
<dbReference type="Proteomes" id="UP000046122">
    <property type="component" value="Unassembled WGS sequence"/>
</dbReference>
<feature type="chain" id="PRO_5007380894" description="YbjN domain-containing protein" evidence="1">
    <location>
        <begin position="24"/>
        <end position="155"/>
    </location>
</feature>
<accession>A0A090EEV5</accession>
<evidence type="ECO:0000256" key="1">
    <source>
        <dbReference type="SAM" id="SignalP"/>
    </source>
</evidence>
<dbReference type="Pfam" id="PF10722">
    <property type="entry name" value="YbjN"/>
    <property type="match status" value="1"/>
</dbReference>
<reference evidence="2 5" key="1">
    <citation type="submission" date="2014-08" db="EMBL/GenBank/DDBJ databases">
        <authorList>
            <person name="Moulin Lionel"/>
        </authorList>
    </citation>
    <scope>NUCLEOTIDE SEQUENCE [LARGE SCALE GENOMIC DNA]</scope>
</reference>
<dbReference type="InterPro" id="IPR019660">
    <property type="entry name" value="Put_sensory_transdc_reg_YbjN"/>
</dbReference>
<organism evidence="2 4">
    <name type="scientific">Mesorhizobium plurifarium</name>
    <dbReference type="NCBI Taxonomy" id="69974"/>
    <lineage>
        <taxon>Bacteria</taxon>
        <taxon>Pseudomonadati</taxon>
        <taxon>Pseudomonadota</taxon>
        <taxon>Alphaproteobacteria</taxon>
        <taxon>Hyphomicrobiales</taxon>
        <taxon>Phyllobacteriaceae</taxon>
        <taxon>Mesorhizobium</taxon>
    </lineage>
</organism>